<accession>A0A061H3N1</accession>
<dbReference type="Pfam" id="PF08700">
    <property type="entry name" value="VPS51_Exo84_N"/>
    <property type="match status" value="1"/>
</dbReference>
<feature type="compositionally biased region" description="Low complexity" evidence="8">
    <location>
        <begin position="1"/>
        <end position="17"/>
    </location>
</feature>
<dbReference type="GeneID" id="19319897"/>
<evidence type="ECO:0000256" key="3">
    <source>
        <dbReference type="ARBA" id="ARBA00020978"/>
    </source>
</evidence>
<evidence type="ECO:0000256" key="5">
    <source>
        <dbReference type="ARBA" id="ARBA00022927"/>
    </source>
</evidence>
<reference evidence="9 10" key="1">
    <citation type="journal article" date="2013" name="Plant Cell">
        <title>The transition from a phytopathogenic smut ancestor to an anamorphic biocontrol agent deciphered by comparative whole-genome analysis.</title>
        <authorList>
            <person name="Lefebvre F."/>
            <person name="Joly D.L."/>
            <person name="Labbe C."/>
            <person name="Teichmann B."/>
            <person name="Linning R."/>
            <person name="Belzile F."/>
            <person name="Bakkeren G."/>
            <person name="Belanger R.R."/>
        </authorList>
    </citation>
    <scope>NUCLEOTIDE SEQUENCE [LARGE SCALE GENOMIC DNA]</scope>
    <source>
        <strain evidence="9 10">PF-1</strain>
    </source>
</reference>
<evidence type="ECO:0000256" key="1">
    <source>
        <dbReference type="ARBA" id="ARBA00004395"/>
    </source>
</evidence>
<gene>
    <name evidence="9" type="ORF">PFL1_05812</name>
</gene>
<comment type="subcellular location">
    <subcellularLocation>
        <location evidence="1">Golgi apparatus membrane</location>
        <topology evidence="1">Peripheral membrane protein</topology>
    </subcellularLocation>
</comment>
<dbReference type="PANTHER" id="PTHR31658">
    <property type="entry name" value="CONSERVED OLIGOMERIC GOLGI COMPLEX SUBUNIT 1"/>
    <property type="match status" value="1"/>
</dbReference>
<dbReference type="OrthoDB" id="46189at2759"/>
<evidence type="ECO:0000256" key="2">
    <source>
        <dbReference type="ARBA" id="ARBA00006653"/>
    </source>
</evidence>
<feature type="region of interest" description="Disordered" evidence="8">
    <location>
        <begin position="1"/>
        <end position="46"/>
    </location>
</feature>
<evidence type="ECO:0000256" key="4">
    <source>
        <dbReference type="ARBA" id="ARBA00022448"/>
    </source>
</evidence>
<dbReference type="AlphaFoldDB" id="A0A061H3N1"/>
<evidence type="ECO:0000256" key="8">
    <source>
        <dbReference type="SAM" id="MobiDB-lite"/>
    </source>
</evidence>
<dbReference type="GO" id="GO:0006891">
    <property type="term" value="P:intra-Golgi vesicle-mediated transport"/>
    <property type="evidence" value="ECO:0007669"/>
    <property type="project" value="InterPro"/>
</dbReference>
<feature type="compositionally biased region" description="Polar residues" evidence="8">
    <location>
        <begin position="769"/>
        <end position="779"/>
    </location>
</feature>
<feature type="region of interest" description="Disordered" evidence="8">
    <location>
        <begin position="489"/>
        <end position="561"/>
    </location>
</feature>
<feature type="compositionally biased region" description="Low complexity" evidence="8">
    <location>
        <begin position="523"/>
        <end position="538"/>
    </location>
</feature>
<feature type="region of interest" description="Disordered" evidence="8">
    <location>
        <begin position="248"/>
        <end position="268"/>
    </location>
</feature>
<feature type="region of interest" description="Disordered" evidence="8">
    <location>
        <begin position="759"/>
        <end position="783"/>
    </location>
</feature>
<protein>
    <recommendedName>
        <fullName evidence="3">Conserved oligomeric Golgi complex subunit 1</fullName>
    </recommendedName>
</protein>
<sequence>MASQSHASGSSSQPHAADAATSSSPTKSRRARHARTPASLTSSAGAAPSISSIYGSGSQTHSSISASEAVFTSMGLNPFRTDPDELFNTLSVKQVETYANAVRQAAERKQSDLRTLVGERYQDLLGTANTIIGMANSSSQLCKRLDQLHDGLVATGKRASQQSERRVSRRLSSFAIPSVAEQQSRARHANDTDHELDEAEHMYRLGASLKTIMDAPEYVWRTIEKGKTLHAAWAFMVARTVWWDLMERSPSNDKRSNPAEGNAERAERGPQIDVKAAFPFIEKQWQGLVPMRKQIVQRAIQLIADCDLGFSATADQLAAIVLLDGTRLEQTFALVLSQRKSTLKRHVRRRYPSAALGQRRGFSDERRPSNVAFDRASTVQGASGIIDGSSRILDRQEKAEEKQLEAVLHNVVRGVSNTLTHLVRAYFLPQQASEGSLLLFDEDLTNKMGPPVQPYLYELLHRLTQPPVMAGDDASTSPGLARRASILQSPQVGRSGHQGHSPSSTSPTARRSAARRRSSYGFSLPLPSTSSSATRAAPGNSDDQHAETHRRQSQAAAPPQARVSTYEILHSLPSSHLLLRYLPLSVLSFVPYVELHPLDEGALDRLASELRTWSLQLREELFAPAQDAEGRPGDSIPSLLLGLSRIASVAKLRAGTMATLSRSTRTAERKMNEVQRTTTEHGRAQGAVQLFKDEMTSLRDELDRAFLGRLEAIHASSLAACKADALQEVDGIVADLDGRETGRGSLALLFAEEGDGSDGNYSRLEGRRTTSQGRKSQAIKTPGPTHEQLAVLDGQLRGRSADLDGVVGSLSLQLTVISSDTDAFLSQRDFDPATRDGIRSKLRQSLSETLLGLLSQLQGRISTPSAAHTPAIGGGIEIEPRRALMAKLASLMLRDGALAQLVATGKDCHTQGPEQSLTAAAKGLVEVSLRDWADVVRSLCLSRLSSTDVDSEADAGGPSRHLIDALSLLAEATLRAGVGIDPASIDEMVRSVLDALRLHVASASRGEESVDVAMLDLLLRGTTVDDESVRNKVDEAVARRWLVLAPISVGGTLAVKDRKRNVQGPGPAATVEDVTPLVGKTQLPRFEALSLG</sequence>
<organism evidence="9 10">
    <name type="scientific">Pseudozyma flocculosa PF-1</name>
    <dbReference type="NCBI Taxonomy" id="1277687"/>
    <lineage>
        <taxon>Eukaryota</taxon>
        <taxon>Fungi</taxon>
        <taxon>Dikarya</taxon>
        <taxon>Basidiomycota</taxon>
        <taxon>Ustilaginomycotina</taxon>
        <taxon>Ustilaginomycetes</taxon>
        <taxon>Ustilaginales</taxon>
        <taxon>Ustilaginaceae</taxon>
        <taxon>Pseudozyma</taxon>
    </lineage>
</organism>
<name>A0A061H3N1_9BASI</name>
<dbReference type="PANTHER" id="PTHR31658:SF0">
    <property type="entry name" value="CONSERVED OLIGOMERIC GOLGI COMPLEX SUBUNIT 1"/>
    <property type="match status" value="1"/>
</dbReference>
<keyword evidence="6" id="KW-0333">Golgi apparatus</keyword>
<evidence type="ECO:0000256" key="6">
    <source>
        <dbReference type="ARBA" id="ARBA00023034"/>
    </source>
</evidence>
<dbReference type="InterPro" id="IPR033370">
    <property type="entry name" value="COG1"/>
</dbReference>
<dbReference type="Proteomes" id="UP000053664">
    <property type="component" value="Unassembled WGS sequence"/>
</dbReference>
<keyword evidence="7" id="KW-0472">Membrane</keyword>
<dbReference type="eggNOG" id="KOG2033">
    <property type="taxonomic scope" value="Eukaryota"/>
</dbReference>
<keyword evidence="5" id="KW-0653">Protein transport</keyword>
<dbReference type="KEGG" id="pfp:PFL1_05812"/>
<feature type="compositionally biased region" description="Low complexity" evidence="8">
    <location>
        <begin position="501"/>
        <end position="511"/>
    </location>
</feature>
<proteinExistence type="inferred from homology"/>
<comment type="similarity">
    <text evidence="2">Belongs to the COG1 family.</text>
</comment>
<evidence type="ECO:0000313" key="9">
    <source>
        <dbReference type="EMBL" id="EPQ26490.1"/>
    </source>
</evidence>
<dbReference type="GO" id="GO:0015031">
    <property type="term" value="P:protein transport"/>
    <property type="evidence" value="ECO:0007669"/>
    <property type="project" value="UniProtKB-KW"/>
</dbReference>
<dbReference type="HOGENOM" id="CLU_284424_0_0_1"/>
<dbReference type="GO" id="GO:0000139">
    <property type="term" value="C:Golgi membrane"/>
    <property type="evidence" value="ECO:0007669"/>
    <property type="project" value="UniProtKB-SubCell"/>
</dbReference>
<dbReference type="RefSeq" id="XP_007881541.1">
    <property type="nucleotide sequence ID" value="XM_007883350.1"/>
</dbReference>
<keyword evidence="4" id="KW-0813">Transport</keyword>
<evidence type="ECO:0000313" key="10">
    <source>
        <dbReference type="Proteomes" id="UP000053664"/>
    </source>
</evidence>
<dbReference type="EMBL" id="KE361644">
    <property type="protein sequence ID" value="EPQ26490.1"/>
    <property type="molecule type" value="Genomic_DNA"/>
</dbReference>
<dbReference type="GO" id="GO:0017119">
    <property type="term" value="C:Golgi transport complex"/>
    <property type="evidence" value="ECO:0007669"/>
    <property type="project" value="InterPro"/>
</dbReference>
<evidence type="ECO:0000256" key="7">
    <source>
        <dbReference type="ARBA" id="ARBA00023136"/>
    </source>
</evidence>